<name>A0A2U2BA78_9BACT</name>
<comment type="caution">
    <text evidence="2">The sequence shown here is derived from an EMBL/GenBank/DDBJ whole genome shotgun (WGS) entry which is preliminary data.</text>
</comment>
<dbReference type="RefSeq" id="WP_109264055.1">
    <property type="nucleotide sequence ID" value="NZ_QEWP01000005.1"/>
</dbReference>
<evidence type="ECO:0000313" key="2">
    <source>
        <dbReference type="EMBL" id="PWD99954.1"/>
    </source>
</evidence>
<sequence length="153" mass="17556">MISNQKESTRTLLTFSGIWAGLVIIFALSFLELFPSPIWMRIVLACIIGLAALFFYLGGYHYIQLEVKDNKDLMVKYYNLFPVGRKFRAFQIPIKNLHHHEVKYGAGGFTSWLIIFQRMQGGLAKYPAVGLSAMSNKGRQEMIKYLSKLENKQ</sequence>
<proteinExistence type="predicted"/>
<reference evidence="2 3" key="1">
    <citation type="submission" date="2018-05" db="EMBL/GenBank/DDBJ databases">
        <title>Marinilabilia rubrum sp. nov., isolated from saltern sediment.</title>
        <authorList>
            <person name="Zhang R."/>
        </authorList>
    </citation>
    <scope>NUCLEOTIDE SEQUENCE [LARGE SCALE GENOMIC DNA]</scope>
    <source>
        <strain evidence="2 3">WTE16</strain>
    </source>
</reference>
<feature type="transmembrane region" description="Helical" evidence="1">
    <location>
        <begin position="38"/>
        <end position="58"/>
    </location>
</feature>
<gene>
    <name evidence="2" type="ORF">DDZ16_08695</name>
</gene>
<protein>
    <recommendedName>
        <fullName evidence="4">DUF304 domain-containing protein</fullName>
    </recommendedName>
</protein>
<keyword evidence="1" id="KW-1133">Transmembrane helix</keyword>
<organism evidence="2 3">
    <name type="scientific">Marinilabilia rubra</name>
    <dbReference type="NCBI Taxonomy" id="2162893"/>
    <lineage>
        <taxon>Bacteria</taxon>
        <taxon>Pseudomonadati</taxon>
        <taxon>Bacteroidota</taxon>
        <taxon>Bacteroidia</taxon>
        <taxon>Marinilabiliales</taxon>
        <taxon>Marinilabiliaceae</taxon>
        <taxon>Marinilabilia</taxon>
    </lineage>
</organism>
<dbReference type="Proteomes" id="UP000244956">
    <property type="component" value="Unassembled WGS sequence"/>
</dbReference>
<keyword evidence="1" id="KW-0812">Transmembrane</keyword>
<keyword evidence="3" id="KW-1185">Reference proteome</keyword>
<accession>A0A2U2BA78</accession>
<feature type="transmembrane region" description="Helical" evidence="1">
    <location>
        <begin position="12"/>
        <end position="32"/>
    </location>
</feature>
<dbReference type="OrthoDB" id="1121503at2"/>
<keyword evidence="1" id="KW-0472">Membrane</keyword>
<evidence type="ECO:0000313" key="3">
    <source>
        <dbReference type="Proteomes" id="UP000244956"/>
    </source>
</evidence>
<dbReference type="EMBL" id="QEWP01000005">
    <property type="protein sequence ID" value="PWD99954.1"/>
    <property type="molecule type" value="Genomic_DNA"/>
</dbReference>
<evidence type="ECO:0000256" key="1">
    <source>
        <dbReference type="SAM" id="Phobius"/>
    </source>
</evidence>
<evidence type="ECO:0008006" key="4">
    <source>
        <dbReference type="Google" id="ProtNLM"/>
    </source>
</evidence>
<dbReference type="AlphaFoldDB" id="A0A2U2BA78"/>